<gene>
    <name evidence="2" type="ORF">HMPREF1650_04195</name>
</gene>
<accession>A0A095Y5S4</accession>
<evidence type="ECO:0000313" key="3">
    <source>
        <dbReference type="Proteomes" id="UP000029548"/>
    </source>
</evidence>
<dbReference type="Gene3D" id="3.30.420.240">
    <property type="match status" value="1"/>
</dbReference>
<keyword evidence="1" id="KW-0472">Membrane</keyword>
<sequence>MPWKPEHPGEWPTLGWEALEWMSEMLAQPDCPEYRPLVLTREQAQFVLDYYRLDPVTGRRVVRRGVLSRAKGWGKSPIVGGLGALEALGPVVPDGWDADGRPVGKPWSEVRTPLVQFAALNEDQTRNAYDPLLEMLREGPVMDHYDLDPMETFVALPKGRIEFITAAALSKEGQRPVFAGLDQTEGWTRTNGGVNLAAVLRRNAAKVGGSTLETPNAYRPGSGSVSEQTFEYSAKMRQAGTTAPGLLIDHREAPADTDLSDEKSLRAGLLHAYGDSAIERGGWVDIGRFVDEIWDTATDPQDARQFYLNQVTHASDSWVSQPALRAIVDDDKVISPGDTIVLGFDGSRGRVRGKADATALVGMRVEDKHLFEIAVWEAGPDAPQTWAPNPLEVDATVRDTFKRYRVVGFYADPSGWTGQVAQWEADFGRKLRVKASRDQPIAAWPRGKGLRVGEQVEKLRQAIVAKEVTISDSPQLMGHLLNARRRTTRTGYLLYKDYPESPAKIDAAYAAVMAYAACIAAVAAGIGTGQRRERRKRKAVFA</sequence>
<evidence type="ECO:0000256" key="1">
    <source>
        <dbReference type="SAM" id="Phobius"/>
    </source>
</evidence>
<reference evidence="2 3" key="1">
    <citation type="submission" date="2014-07" db="EMBL/GenBank/DDBJ databases">
        <authorList>
            <person name="McCorrison J."/>
            <person name="Sanka R."/>
            <person name="Torralba M."/>
            <person name="Gillis M."/>
            <person name="Haft D.H."/>
            <person name="Methe B."/>
            <person name="Sutton G."/>
            <person name="Nelson K.E."/>
        </authorList>
    </citation>
    <scope>NUCLEOTIDE SEQUENCE [LARGE SCALE GENOMIC DNA]</scope>
    <source>
        <strain evidence="2 3">DNF00450</strain>
    </source>
</reference>
<protein>
    <recommendedName>
        <fullName evidence="4">Terminase</fullName>
    </recommendedName>
</protein>
<dbReference type="AlphaFoldDB" id="A0A095Y5S4"/>
<feature type="transmembrane region" description="Helical" evidence="1">
    <location>
        <begin position="507"/>
        <end position="528"/>
    </location>
</feature>
<dbReference type="EMBL" id="JRNE01000040">
    <property type="protein sequence ID" value="KGF17371.1"/>
    <property type="molecule type" value="Genomic_DNA"/>
</dbReference>
<proteinExistence type="predicted"/>
<keyword evidence="1" id="KW-0812">Transmembrane</keyword>
<evidence type="ECO:0000313" key="2">
    <source>
        <dbReference type="EMBL" id="KGF17371.1"/>
    </source>
</evidence>
<dbReference type="Proteomes" id="UP000029548">
    <property type="component" value="Unassembled WGS sequence"/>
</dbReference>
<dbReference type="RefSeq" id="WP_035121194.1">
    <property type="nucleotide sequence ID" value="NZ_JRNE01000040.1"/>
</dbReference>
<dbReference type="eggNOG" id="COG4626">
    <property type="taxonomic scope" value="Bacteria"/>
</dbReference>
<organism evidence="2 3">
    <name type="scientific">Corynebacterium freneyi DNF00450</name>
    <dbReference type="NCBI Taxonomy" id="1287475"/>
    <lineage>
        <taxon>Bacteria</taxon>
        <taxon>Bacillati</taxon>
        <taxon>Actinomycetota</taxon>
        <taxon>Actinomycetes</taxon>
        <taxon>Mycobacteriales</taxon>
        <taxon>Corynebacteriaceae</taxon>
        <taxon>Corynebacterium</taxon>
    </lineage>
</organism>
<evidence type="ECO:0008006" key="4">
    <source>
        <dbReference type="Google" id="ProtNLM"/>
    </source>
</evidence>
<comment type="caution">
    <text evidence="2">The sequence shown here is derived from an EMBL/GenBank/DDBJ whole genome shotgun (WGS) entry which is preliminary data.</text>
</comment>
<name>A0A095Y5S4_9CORY</name>
<keyword evidence="1" id="KW-1133">Transmembrane helix</keyword>